<dbReference type="SUPFAM" id="SSF46689">
    <property type="entry name" value="Homeodomain-like"/>
    <property type="match status" value="1"/>
</dbReference>
<dbReference type="PANTHER" id="PTHR43280">
    <property type="entry name" value="ARAC-FAMILY TRANSCRIPTIONAL REGULATOR"/>
    <property type="match status" value="1"/>
</dbReference>
<dbReference type="GO" id="GO:0043565">
    <property type="term" value="F:sequence-specific DNA binding"/>
    <property type="evidence" value="ECO:0007669"/>
    <property type="project" value="InterPro"/>
</dbReference>
<dbReference type="PANTHER" id="PTHR43280:SF32">
    <property type="entry name" value="TRANSCRIPTIONAL REGULATORY PROTEIN"/>
    <property type="match status" value="1"/>
</dbReference>
<keyword evidence="3" id="KW-0804">Transcription</keyword>
<dbReference type="InterPro" id="IPR009057">
    <property type="entry name" value="Homeodomain-like_sf"/>
</dbReference>
<protein>
    <submittedName>
        <fullName evidence="4">Helix-turn-helix transcriptional regulator</fullName>
    </submittedName>
</protein>
<name>A0A6G9VRL1_9BACT</name>
<dbReference type="PRINTS" id="PR00032">
    <property type="entry name" value="HTHARAC"/>
</dbReference>
<evidence type="ECO:0000313" key="4">
    <source>
        <dbReference type="EMBL" id="QIR75506.1"/>
    </source>
</evidence>
<dbReference type="EMBL" id="CP039734">
    <property type="protein sequence ID" value="QIR75506.1"/>
    <property type="molecule type" value="Genomic_DNA"/>
</dbReference>
<dbReference type="Proteomes" id="UP000502831">
    <property type="component" value="Chromosome"/>
</dbReference>
<evidence type="ECO:0000256" key="1">
    <source>
        <dbReference type="ARBA" id="ARBA00023015"/>
    </source>
</evidence>
<keyword evidence="2" id="KW-0238">DNA-binding</keyword>
<dbReference type="AlphaFoldDB" id="A0A6G9VRL1"/>
<proteinExistence type="predicted"/>
<dbReference type="Pfam" id="PF12833">
    <property type="entry name" value="HTH_18"/>
    <property type="match status" value="1"/>
</dbReference>
<dbReference type="SMART" id="SM00342">
    <property type="entry name" value="HTH_ARAC"/>
    <property type="match status" value="1"/>
</dbReference>
<evidence type="ECO:0000313" key="5">
    <source>
        <dbReference type="Proteomes" id="UP000502831"/>
    </source>
</evidence>
<evidence type="ECO:0000256" key="2">
    <source>
        <dbReference type="ARBA" id="ARBA00023125"/>
    </source>
</evidence>
<accession>A0A6G9VRL1</accession>
<keyword evidence="1" id="KW-0805">Transcription regulation</keyword>
<dbReference type="PROSITE" id="PS01124">
    <property type="entry name" value="HTH_ARAC_FAMILY_2"/>
    <property type="match status" value="1"/>
</dbReference>
<evidence type="ECO:0000256" key="3">
    <source>
        <dbReference type="ARBA" id="ARBA00023163"/>
    </source>
</evidence>
<sequence length="297" mass="34984">METLEAFYKRITHPLPQDLHNGIGHFNVFTRQECAEIPYSRKDYFKITFLKGKHKVHYADKTLQSDQYALMFSDPLVPYSWESLDGKKCGYFCIFTEAFFYNHGALRSYPIYKPEHPKLFLLNEATAKEVEALFEKMLGEIDSTYAYRDDLLRNWTMELIHIALKMEPARIIPDVQSDKKRKIDTLFNELLERQFPITSPYERLELKNPSDFARLLNIHPNHLNRTLKEVSDKTTTERIAQRVLEEAKILLKHSSWSVGDIAYALGYEESAHFINFFKKKLNQTPQNYRIGQTRLFS</sequence>
<organism evidence="4 5">
    <name type="scientific">Sulfurospirillum diekertiae</name>
    <dbReference type="NCBI Taxonomy" id="1854492"/>
    <lineage>
        <taxon>Bacteria</taxon>
        <taxon>Pseudomonadati</taxon>
        <taxon>Campylobacterota</taxon>
        <taxon>Epsilonproteobacteria</taxon>
        <taxon>Campylobacterales</taxon>
        <taxon>Sulfurospirillaceae</taxon>
        <taxon>Sulfurospirillum</taxon>
    </lineage>
</organism>
<dbReference type="RefSeq" id="WP_167749515.1">
    <property type="nucleotide sequence ID" value="NZ_CP039734.2"/>
</dbReference>
<dbReference type="Gene3D" id="1.10.10.60">
    <property type="entry name" value="Homeodomain-like"/>
    <property type="match status" value="1"/>
</dbReference>
<dbReference type="InterPro" id="IPR018060">
    <property type="entry name" value="HTH_AraC"/>
</dbReference>
<gene>
    <name evidence="4" type="ORF">FA584_04510</name>
</gene>
<dbReference type="InterPro" id="IPR020449">
    <property type="entry name" value="Tscrpt_reg_AraC-type_HTH"/>
</dbReference>
<reference evidence="4 5" key="1">
    <citation type="journal article" date="2017" name="Environ. Sci. Technol.">
        <title>Organohalide Respiration with Chlorinated Ethenes under Low pH Conditions.</title>
        <authorList>
            <person name="Yang Y."/>
            <person name="Capiro N.L."/>
            <person name="Marcet T.F."/>
            <person name="Yan J."/>
            <person name="Pennell K.D."/>
            <person name="Loffler F.E."/>
        </authorList>
    </citation>
    <scope>NUCLEOTIDE SEQUENCE [LARGE SCALE GENOMIC DNA]</scope>
    <source>
        <strain evidence="4 5">ACSDCE</strain>
    </source>
</reference>
<dbReference type="GO" id="GO:0003700">
    <property type="term" value="F:DNA-binding transcription factor activity"/>
    <property type="evidence" value="ECO:0007669"/>
    <property type="project" value="InterPro"/>
</dbReference>